<comment type="pathway">
    <text evidence="1 5">Carotenoid biosynthesis.</text>
</comment>
<evidence type="ECO:0000259" key="6">
    <source>
        <dbReference type="Pfam" id="PF01593"/>
    </source>
</evidence>
<dbReference type="Gene3D" id="3.50.50.60">
    <property type="entry name" value="FAD/NAD(P)-binding domain"/>
    <property type="match status" value="2"/>
</dbReference>
<keyword evidence="8" id="KW-1185">Reference proteome</keyword>
<dbReference type="SUPFAM" id="SSF51905">
    <property type="entry name" value="FAD/NAD(P)-binding domain"/>
    <property type="match status" value="1"/>
</dbReference>
<evidence type="ECO:0000256" key="5">
    <source>
        <dbReference type="RuleBase" id="RU362075"/>
    </source>
</evidence>
<name>A0A935CDC5_9BACT</name>
<sequence length="492" mass="56333">MSGKKVVVIGSGFAGLSTATFLADKGYEVIVLEKNKELGGRARQFQAEGFTFDMGPSWYWMPDVFDRYFETFGKKTSDFYELERLDPSYHVVFGKDDILKVPANMERFKEMLENMEPGSAKALEKFLEQAAYKYEKGINDLVYKPGRSLMEFMNPKLLFDMVRLDIFSSIHSHVRKYFKNERIIRLMEFPILFLGALPENTPALYSLMNYADISLGTWYPKGGMYKIVEAMVNLAKEKGVKFIAEQEVMSVECEGKFVKKVITQNASYHADAVVSSADYEHTDQKILPKAYGNYTEKYWDTRSLAPSSLIFYLGIDKKIEGLVHHNLFFDHDFGPHAREIYSDPKWPEAPLFYVSATSKTDDTVAPEGMENLFILMPVAPDLEDTEEIREKYYHLIIDRMEMLLGEEIKEHVVYKRSFAHNDFKSDYHSYKGNAYGLANTLKQTAILKPSLKNKKLKNFYYAGQLTVPGPGVPPSLISGQVVGKEVVKDFKM</sequence>
<keyword evidence="3 5" id="KW-0125">Carotenoid biosynthesis</keyword>
<dbReference type="Proteomes" id="UP000611723">
    <property type="component" value="Unassembled WGS sequence"/>
</dbReference>
<dbReference type="InterPro" id="IPR002937">
    <property type="entry name" value="Amino_oxidase"/>
</dbReference>
<dbReference type="InterPro" id="IPR036188">
    <property type="entry name" value="FAD/NAD-bd_sf"/>
</dbReference>
<accession>A0A935CDC5</accession>
<comment type="similarity">
    <text evidence="2 5">Belongs to the carotenoid/retinoid oxidoreductase family.</text>
</comment>
<dbReference type="EMBL" id="JAEQBW010000011">
    <property type="protein sequence ID" value="MBK6266773.1"/>
    <property type="molecule type" value="Genomic_DNA"/>
</dbReference>
<evidence type="ECO:0000256" key="2">
    <source>
        <dbReference type="ARBA" id="ARBA00006046"/>
    </source>
</evidence>
<keyword evidence="4 5" id="KW-0560">Oxidoreductase</keyword>
<evidence type="ECO:0000313" key="7">
    <source>
        <dbReference type="EMBL" id="MBK6266773.1"/>
    </source>
</evidence>
<feature type="domain" description="Amine oxidase" evidence="6">
    <location>
        <begin position="13"/>
        <end position="467"/>
    </location>
</feature>
<dbReference type="NCBIfam" id="TIGR02734">
    <property type="entry name" value="crtI_fam"/>
    <property type="match status" value="1"/>
</dbReference>
<dbReference type="InterPro" id="IPR014105">
    <property type="entry name" value="Carotenoid/retinoid_OxRdtase"/>
</dbReference>
<evidence type="ECO:0000256" key="4">
    <source>
        <dbReference type="ARBA" id="ARBA00023002"/>
    </source>
</evidence>
<gene>
    <name evidence="7" type="primary">crtI</name>
    <name evidence="7" type="ORF">JKA74_17145</name>
</gene>
<comment type="caution">
    <text evidence="7">The sequence shown here is derived from an EMBL/GenBank/DDBJ whole genome shotgun (WGS) entry which is preliminary data.</text>
</comment>
<dbReference type="GO" id="GO:0016491">
    <property type="term" value="F:oxidoreductase activity"/>
    <property type="evidence" value="ECO:0007669"/>
    <property type="project" value="UniProtKB-KW"/>
</dbReference>
<reference evidence="7" key="1">
    <citation type="submission" date="2021-01" db="EMBL/GenBank/DDBJ databases">
        <title>Marivirga aurantiaca sp. nov., isolated from intertidal surface sediments.</title>
        <authorList>
            <person name="Zhang M."/>
        </authorList>
    </citation>
    <scope>NUCLEOTIDE SEQUENCE</scope>
    <source>
        <strain evidence="7">S37H4</strain>
    </source>
</reference>
<dbReference type="RefSeq" id="WP_201432459.1">
    <property type="nucleotide sequence ID" value="NZ_JAEQBW010000011.1"/>
</dbReference>
<dbReference type="Pfam" id="PF01593">
    <property type="entry name" value="Amino_oxidase"/>
    <property type="match status" value="1"/>
</dbReference>
<dbReference type="PANTHER" id="PTHR43734:SF1">
    <property type="entry name" value="PHYTOENE DESATURASE"/>
    <property type="match status" value="1"/>
</dbReference>
<evidence type="ECO:0000256" key="1">
    <source>
        <dbReference type="ARBA" id="ARBA00004829"/>
    </source>
</evidence>
<dbReference type="AlphaFoldDB" id="A0A935CDC5"/>
<proteinExistence type="inferred from homology"/>
<dbReference type="GO" id="GO:0016117">
    <property type="term" value="P:carotenoid biosynthetic process"/>
    <property type="evidence" value="ECO:0007669"/>
    <property type="project" value="UniProtKB-KW"/>
</dbReference>
<protein>
    <submittedName>
        <fullName evidence="7">Phytoene desaturase</fullName>
    </submittedName>
</protein>
<evidence type="ECO:0000313" key="8">
    <source>
        <dbReference type="Proteomes" id="UP000611723"/>
    </source>
</evidence>
<evidence type="ECO:0000256" key="3">
    <source>
        <dbReference type="ARBA" id="ARBA00022746"/>
    </source>
</evidence>
<organism evidence="7 8">
    <name type="scientific">Marivirga aurantiaca</name>
    <dbReference type="NCBI Taxonomy" id="2802615"/>
    <lineage>
        <taxon>Bacteria</taxon>
        <taxon>Pseudomonadati</taxon>
        <taxon>Bacteroidota</taxon>
        <taxon>Cytophagia</taxon>
        <taxon>Cytophagales</taxon>
        <taxon>Marivirgaceae</taxon>
        <taxon>Marivirga</taxon>
    </lineage>
</organism>
<dbReference type="PANTHER" id="PTHR43734">
    <property type="entry name" value="PHYTOENE DESATURASE"/>
    <property type="match status" value="1"/>
</dbReference>